<accession>A0A3S4IBV6</accession>
<organism evidence="1 2">
    <name type="scientific">Avibacterium volantium</name>
    <name type="common">Pasteurella volantium</name>
    <dbReference type="NCBI Taxonomy" id="762"/>
    <lineage>
        <taxon>Bacteria</taxon>
        <taxon>Pseudomonadati</taxon>
        <taxon>Pseudomonadota</taxon>
        <taxon>Gammaproteobacteria</taxon>
        <taxon>Pasteurellales</taxon>
        <taxon>Pasteurellaceae</taxon>
        <taxon>Avibacterium</taxon>
    </lineage>
</organism>
<dbReference type="OrthoDB" id="1266499at2"/>
<proteinExistence type="predicted"/>
<evidence type="ECO:0000313" key="2">
    <source>
        <dbReference type="Proteomes" id="UP000268198"/>
    </source>
</evidence>
<evidence type="ECO:0000313" key="1">
    <source>
        <dbReference type="EMBL" id="VEB23061.1"/>
    </source>
</evidence>
<keyword evidence="2" id="KW-1185">Reference proteome</keyword>
<reference evidence="1 2" key="1">
    <citation type="submission" date="2018-12" db="EMBL/GenBank/DDBJ databases">
        <authorList>
            <consortium name="Pathogen Informatics"/>
        </authorList>
    </citation>
    <scope>NUCLEOTIDE SEQUENCE [LARGE SCALE GENOMIC DNA]</scope>
    <source>
        <strain evidence="1 2">NCTC3438</strain>
    </source>
</reference>
<dbReference type="EMBL" id="LR134167">
    <property type="protein sequence ID" value="VEB23061.1"/>
    <property type="molecule type" value="Genomic_DNA"/>
</dbReference>
<name>A0A3S4IBV6_AVIVO</name>
<sequence length="483" mass="56122">MLNDDQIWIFKKHTNNIQLLIEVALYLKSNKSSVSKKDKDAMYDIFSESELYNPRESLRDKPLDTINHKLDGLSYFMFGYSDRINDENKFIFSPLGNLFLKYLHDKDKLSKIFSCMLISMQFPHPYSKPSECFLLYPFRLIFKLLLDKRLQGRLYHYEVYKIIIHTISIDEAKYEFLVKSILNSRKKSWNEKLNELSEIQHKVVKSVYEWQYYIVPLLGSLHIFKINNGDIEQKLYHPQKDGSKSPPTARKANNGYVEINDNLTNFIDKLLNKYSFLDTPILLSDSQRKSNDVTKEIYSFYPELLLAEIGETISFESHILNIPKLITEYSKNPDNSTSGKFEKILEEAFNLFIDVEAQWLAGAGRTDIECMYLPINEKFSIEAKSTKNKLSMINSGRLKRHRTLISANYTIVITPRYVPSVRYDIEAQDIVLITADTLAEYLYNNIISNNRDISYADIQAIIVANLGKDISTQISNLTLSKFG</sequence>
<gene>
    <name evidence="1" type="ORF">NCTC3438_00794</name>
</gene>
<dbReference type="RefSeq" id="WP_126371585.1">
    <property type="nucleotide sequence ID" value="NZ_LR134167.1"/>
</dbReference>
<dbReference type="REBASE" id="286174">
    <property type="entry name" value="Avo3438ORF795P"/>
</dbReference>
<dbReference type="KEGG" id="avt:NCTC3438_00794"/>
<dbReference type="AlphaFoldDB" id="A0A3S4IBV6"/>
<protein>
    <submittedName>
        <fullName evidence="1">Uncharacterized protein</fullName>
    </submittedName>
</protein>
<dbReference type="Proteomes" id="UP000268198">
    <property type="component" value="Chromosome"/>
</dbReference>